<dbReference type="eggNOG" id="COG5584">
    <property type="taxonomic scope" value="Bacteria"/>
</dbReference>
<keyword evidence="1" id="KW-1133">Transmembrane helix</keyword>
<dbReference type="Proteomes" id="UP000005444">
    <property type="component" value="Chromosome"/>
</dbReference>
<organism evidence="2 3">
    <name type="scientific">Pediococcus claussenii (strain ATCC BAA-344 / DSM 14800 / JCM 18046 / KCTC 3811 / LMG 21948 / P06)</name>
    <dbReference type="NCBI Taxonomy" id="701521"/>
    <lineage>
        <taxon>Bacteria</taxon>
        <taxon>Bacillati</taxon>
        <taxon>Bacillota</taxon>
        <taxon>Bacilli</taxon>
        <taxon>Lactobacillales</taxon>
        <taxon>Lactobacillaceae</taxon>
        <taxon>Pediococcus</taxon>
    </lineage>
</organism>
<evidence type="ECO:0000313" key="2">
    <source>
        <dbReference type="EMBL" id="AEV95410.1"/>
    </source>
</evidence>
<evidence type="ECO:0000256" key="1">
    <source>
        <dbReference type="SAM" id="Phobius"/>
    </source>
</evidence>
<dbReference type="AlphaFoldDB" id="G8PDS5"/>
<dbReference type="HOGENOM" id="CLU_158531_0_0_9"/>
<keyword evidence="1" id="KW-0472">Membrane</keyword>
<dbReference type="EMBL" id="CP003137">
    <property type="protein sequence ID" value="AEV95410.1"/>
    <property type="molecule type" value="Genomic_DNA"/>
</dbReference>
<dbReference type="RefSeq" id="WP_014215606.1">
    <property type="nucleotide sequence ID" value="NC_016605.1"/>
</dbReference>
<keyword evidence="3" id="KW-1185">Reference proteome</keyword>
<reference evidence="2 3" key="1">
    <citation type="journal article" date="2012" name="J. Bacteriol.">
        <title>Complete Genome Sequence of the Beer Spoilage Organism Pediococcus claussenii ATCC BAA-344T.</title>
        <authorList>
            <person name="Pittet V."/>
            <person name="Abegunde T."/>
            <person name="Marfleet T."/>
            <person name="Haakensen M."/>
            <person name="Morrow K."/>
            <person name="Jayaprakash T."/>
            <person name="Schroeder K."/>
            <person name="Trost B."/>
            <person name="Byrns S."/>
            <person name="Bergsveinson J."/>
            <person name="Kusalik A."/>
            <person name="Ziola B."/>
        </authorList>
    </citation>
    <scope>NUCLEOTIDE SEQUENCE [LARGE SCALE GENOMIC DNA]</scope>
    <source>
        <strain evidence="2 3">ATCC BAA-344</strain>
    </source>
</reference>
<evidence type="ECO:0000313" key="3">
    <source>
        <dbReference type="Proteomes" id="UP000005444"/>
    </source>
</evidence>
<name>G8PDS5_PEDCP</name>
<protein>
    <submittedName>
        <fullName evidence="2">Uncharacterized protein</fullName>
    </submittedName>
</protein>
<dbReference type="PATRIC" id="fig|701521.8.peg.1090"/>
<accession>G8PDS5</accession>
<sequence length="109" mass="12340">MSIKRLKFFIISSAVATAFVAGVGLSNYLKAHRKLNSKTVLRKVRNGFSAEDRPIEGTWIEAKSEELNRNGLHAFVYYGGISRYEDGKLVQYEFIADAYTGTLIDIYRL</sequence>
<dbReference type="KEGG" id="pce:PECL_1148"/>
<dbReference type="STRING" id="701521.PECL_1148"/>
<keyword evidence="1" id="KW-0812">Transmembrane</keyword>
<proteinExistence type="predicted"/>
<gene>
    <name evidence="2" type="ordered locus">PECL_1148</name>
</gene>
<feature type="transmembrane region" description="Helical" evidence="1">
    <location>
        <begin position="6"/>
        <end position="29"/>
    </location>
</feature>